<keyword evidence="25" id="KW-1015">Disulfide bond</keyword>
<evidence type="ECO:0000256" key="15">
    <source>
        <dbReference type="ARBA" id="ARBA00022723"/>
    </source>
</evidence>
<evidence type="ECO:0000256" key="36">
    <source>
        <dbReference type="PIRSR" id="PIRSR619791-2"/>
    </source>
</evidence>
<evidence type="ECO:0000256" key="10">
    <source>
        <dbReference type="ARBA" id="ARBA00022516"/>
    </source>
</evidence>
<keyword evidence="17" id="KW-0256">Endoplasmic reticulum</keyword>
<evidence type="ECO:0000256" key="8">
    <source>
        <dbReference type="ARBA" id="ARBA00020404"/>
    </source>
</evidence>
<evidence type="ECO:0000256" key="29">
    <source>
        <dbReference type="ARBA" id="ARBA00031794"/>
    </source>
</evidence>
<evidence type="ECO:0000256" key="2">
    <source>
        <dbReference type="ARBA" id="ARBA00004524"/>
    </source>
</evidence>
<evidence type="ECO:0000256" key="21">
    <source>
        <dbReference type="ARBA" id="ARBA00023002"/>
    </source>
</evidence>
<keyword evidence="23" id="KW-0443">Lipid metabolism</keyword>
<keyword evidence="15 36" id="KW-0479">Metal-binding</keyword>
<evidence type="ECO:0000256" key="13">
    <source>
        <dbReference type="ARBA" id="ARBA00022585"/>
    </source>
</evidence>
<keyword evidence="13" id="KW-0643">Prostaglandin biosynthesis</keyword>
<dbReference type="GO" id="GO:0019371">
    <property type="term" value="P:cyclooxygenase pathway"/>
    <property type="evidence" value="ECO:0007669"/>
    <property type="project" value="TreeGrafter"/>
</dbReference>
<evidence type="ECO:0000256" key="33">
    <source>
        <dbReference type="ARBA" id="ARBA00036358"/>
    </source>
</evidence>
<evidence type="ECO:0000256" key="20">
    <source>
        <dbReference type="ARBA" id="ARBA00022964"/>
    </source>
</evidence>
<evidence type="ECO:0000256" key="27">
    <source>
        <dbReference type="ARBA" id="ARBA00023180"/>
    </source>
</evidence>
<evidence type="ECO:0000256" key="4">
    <source>
        <dbReference type="ARBA" id="ARBA00004702"/>
    </source>
</evidence>
<comment type="catalytic activity">
    <reaction evidence="34">
        <text>(9Z,12Z)-octadecadienoate + AH2 + O2 = (13R)-hydroxy-(9Z,11E)-octadecadienoate + A + H2O</text>
        <dbReference type="Rhea" id="RHEA:75455"/>
        <dbReference type="ChEBI" id="CHEBI:13193"/>
        <dbReference type="ChEBI" id="CHEBI:15377"/>
        <dbReference type="ChEBI" id="CHEBI:15379"/>
        <dbReference type="ChEBI" id="CHEBI:17499"/>
        <dbReference type="ChEBI" id="CHEBI:30245"/>
        <dbReference type="ChEBI" id="CHEBI:136655"/>
    </reaction>
    <physiologicalReaction direction="left-to-right" evidence="34">
        <dbReference type="Rhea" id="RHEA:75456"/>
    </physiologicalReaction>
</comment>
<dbReference type="InterPro" id="IPR019791">
    <property type="entry name" value="Haem_peroxidase_animal"/>
</dbReference>
<gene>
    <name evidence="39" type="ORF">CIB84_001279</name>
</gene>
<evidence type="ECO:0000256" key="28">
    <source>
        <dbReference type="ARBA" id="ARBA00031217"/>
    </source>
</evidence>
<dbReference type="PANTHER" id="PTHR11903:SF6">
    <property type="entry name" value="PROSTAGLANDIN G_H SYNTHASE 1"/>
    <property type="match status" value="1"/>
</dbReference>
<reference evidence="39 40" key="1">
    <citation type="submission" date="2018-01" db="EMBL/GenBank/DDBJ databases">
        <title>Comparison of the Chinese Bamboo Partridge and Red Junglefowl genome sequences highlights the importance of demography in genome evolution.</title>
        <authorList>
            <person name="Tiley G.P."/>
            <person name="Kimball R.T."/>
            <person name="Braun E.L."/>
            <person name="Burleigh J.G."/>
        </authorList>
    </citation>
    <scope>NUCLEOTIDE SEQUENCE [LARGE SCALE GENOMIC DNA]</scope>
    <source>
        <strain evidence="39">RTK389</strain>
        <tissue evidence="39">Blood</tissue>
    </source>
</reference>
<evidence type="ECO:0000256" key="18">
    <source>
        <dbReference type="ARBA" id="ARBA00022832"/>
    </source>
</evidence>
<comment type="catalytic activity">
    <reaction evidence="31">
        <text>(9Z,12Z)-octadecadienoate + AH2 + O2 = (9S)-hydroxy-(10E,12Z)-octadecadienoate + A + H2O</text>
        <dbReference type="Rhea" id="RHEA:75459"/>
        <dbReference type="ChEBI" id="CHEBI:13193"/>
        <dbReference type="ChEBI" id="CHEBI:15377"/>
        <dbReference type="ChEBI" id="CHEBI:15379"/>
        <dbReference type="ChEBI" id="CHEBI:17499"/>
        <dbReference type="ChEBI" id="CHEBI:30245"/>
        <dbReference type="ChEBI" id="CHEBI:77852"/>
    </reaction>
    <physiologicalReaction direction="left-to-right" evidence="31">
        <dbReference type="Rhea" id="RHEA:75460"/>
    </physiologicalReaction>
</comment>
<keyword evidence="10" id="KW-0444">Lipid biosynthesis</keyword>
<evidence type="ECO:0000256" key="12">
    <source>
        <dbReference type="ARBA" id="ARBA00022559"/>
    </source>
</evidence>
<dbReference type="PANTHER" id="PTHR11903">
    <property type="entry name" value="PROSTAGLANDIN G/H SYNTHASE"/>
    <property type="match status" value="1"/>
</dbReference>
<organism evidence="39 40">
    <name type="scientific">Bambusicola thoracicus</name>
    <name type="common">Chinese bamboo-partridge</name>
    <name type="synonym">Perdix thoracica</name>
    <dbReference type="NCBI Taxonomy" id="9083"/>
    <lineage>
        <taxon>Eukaryota</taxon>
        <taxon>Metazoa</taxon>
        <taxon>Chordata</taxon>
        <taxon>Craniata</taxon>
        <taxon>Vertebrata</taxon>
        <taxon>Euteleostomi</taxon>
        <taxon>Archelosauria</taxon>
        <taxon>Archosauria</taxon>
        <taxon>Dinosauria</taxon>
        <taxon>Saurischia</taxon>
        <taxon>Theropoda</taxon>
        <taxon>Coelurosauria</taxon>
        <taxon>Aves</taxon>
        <taxon>Neognathae</taxon>
        <taxon>Galloanserae</taxon>
        <taxon>Galliformes</taxon>
        <taxon>Phasianidae</taxon>
        <taxon>Perdicinae</taxon>
        <taxon>Bambusicola</taxon>
    </lineage>
</organism>
<dbReference type="InterPro" id="IPR010255">
    <property type="entry name" value="Haem_peroxidase_sf"/>
</dbReference>
<comment type="cofactor">
    <cofactor evidence="1">
        <name>heme b</name>
        <dbReference type="ChEBI" id="CHEBI:60344"/>
    </cofactor>
</comment>
<evidence type="ECO:0000256" key="32">
    <source>
        <dbReference type="ARBA" id="ARBA00036313"/>
    </source>
</evidence>
<evidence type="ECO:0000256" key="26">
    <source>
        <dbReference type="ARBA" id="ARBA00023160"/>
    </source>
</evidence>
<comment type="catalytic activity">
    <reaction evidence="33">
        <text>(9Z,12Z)-octadecadienoate + AH2 + O2 = (13S)-hydroxy-(9Z,11E)-octadecadienoate + A + H2O</text>
        <dbReference type="Rhea" id="RHEA:75451"/>
        <dbReference type="ChEBI" id="CHEBI:13193"/>
        <dbReference type="ChEBI" id="CHEBI:15377"/>
        <dbReference type="ChEBI" id="CHEBI:15379"/>
        <dbReference type="ChEBI" id="CHEBI:17499"/>
        <dbReference type="ChEBI" id="CHEBI:30245"/>
        <dbReference type="ChEBI" id="CHEBI:90850"/>
    </reaction>
    <physiologicalReaction direction="left-to-right" evidence="33">
        <dbReference type="Rhea" id="RHEA:75452"/>
    </physiologicalReaction>
</comment>
<keyword evidence="27" id="KW-0325">Glycoprotein</keyword>
<evidence type="ECO:0000256" key="24">
    <source>
        <dbReference type="ARBA" id="ARBA00023136"/>
    </source>
</evidence>
<evidence type="ECO:0000256" key="3">
    <source>
        <dbReference type="ARBA" id="ARBA00004586"/>
    </source>
</evidence>
<comment type="similarity">
    <text evidence="5">Belongs to the prostaglandin G/H synthase family.</text>
</comment>
<evidence type="ECO:0000256" key="16">
    <source>
        <dbReference type="ARBA" id="ARBA00022729"/>
    </source>
</evidence>
<keyword evidence="9" id="KW-0644">Prostaglandin metabolism</keyword>
<dbReference type="EMBL" id="PPHD01000998">
    <property type="protein sequence ID" value="POI34967.1"/>
    <property type="molecule type" value="Genomic_DNA"/>
</dbReference>
<dbReference type="GO" id="GO:0004601">
    <property type="term" value="F:peroxidase activity"/>
    <property type="evidence" value="ECO:0007669"/>
    <property type="project" value="UniProtKB-KW"/>
</dbReference>
<dbReference type="GO" id="GO:0020037">
    <property type="term" value="F:heme binding"/>
    <property type="evidence" value="ECO:0007669"/>
    <property type="project" value="InterPro"/>
</dbReference>
<dbReference type="EC" id="1.14.99.1" evidence="7"/>
<dbReference type="Pfam" id="PF03098">
    <property type="entry name" value="An_peroxidase"/>
    <property type="match status" value="2"/>
</dbReference>
<evidence type="ECO:0000313" key="40">
    <source>
        <dbReference type="Proteomes" id="UP000237246"/>
    </source>
</evidence>
<evidence type="ECO:0000256" key="19">
    <source>
        <dbReference type="ARBA" id="ARBA00022848"/>
    </source>
</evidence>
<keyword evidence="18" id="KW-0276">Fatty acid metabolism</keyword>
<dbReference type="InterPro" id="IPR000742">
    <property type="entry name" value="EGF"/>
</dbReference>
<dbReference type="Proteomes" id="UP000237246">
    <property type="component" value="Unassembled WGS sequence"/>
</dbReference>
<keyword evidence="14 36" id="KW-0349">Heme</keyword>
<dbReference type="GO" id="GO:0016702">
    <property type="term" value="F:oxidoreductase activity, acting on single donors with incorporation of molecular oxygen, incorporation of two atoms of oxygen"/>
    <property type="evidence" value="ECO:0007669"/>
    <property type="project" value="TreeGrafter"/>
</dbReference>
<evidence type="ECO:0000256" key="25">
    <source>
        <dbReference type="ARBA" id="ARBA00023157"/>
    </source>
</evidence>
<comment type="subcellular location">
    <subcellularLocation>
        <location evidence="3">Endoplasmic reticulum membrane</location>
    </subcellularLocation>
    <subcellularLocation>
        <location evidence="2">Microsome membrane</location>
    </subcellularLocation>
</comment>
<evidence type="ECO:0000313" key="39">
    <source>
        <dbReference type="EMBL" id="POI34967.1"/>
    </source>
</evidence>
<dbReference type="PRINTS" id="PR00457">
    <property type="entry name" value="ANPEROXIDASE"/>
</dbReference>
<dbReference type="GO" id="GO:0043005">
    <property type="term" value="C:neuron projection"/>
    <property type="evidence" value="ECO:0007669"/>
    <property type="project" value="TreeGrafter"/>
</dbReference>
<dbReference type="CDD" id="cd00054">
    <property type="entry name" value="EGF_CA"/>
    <property type="match status" value="1"/>
</dbReference>
<name>A0A2P4TF17_BAMTH</name>
<comment type="caution">
    <text evidence="37">Lacks conserved residue(s) required for the propagation of feature annotation.</text>
</comment>
<dbReference type="GO" id="GO:0004666">
    <property type="term" value="F:prostaglandin-endoperoxide synthase activity"/>
    <property type="evidence" value="ECO:0007669"/>
    <property type="project" value="UniProtKB-EC"/>
</dbReference>
<keyword evidence="26" id="KW-0275">Fatty acid biosynthesis</keyword>
<dbReference type="GO" id="GO:0005789">
    <property type="term" value="C:endoplasmic reticulum membrane"/>
    <property type="evidence" value="ECO:0007669"/>
    <property type="project" value="UniProtKB-SubCell"/>
</dbReference>
<dbReference type="PROSITE" id="PS50292">
    <property type="entry name" value="PEROXIDASE_3"/>
    <property type="match status" value="1"/>
</dbReference>
<comment type="pathway">
    <text evidence="4">Lipid metabolism; prostaglandin biosynthesis.</text>
</comment>
<evidence type="ECO:0000256" key="9">
    <source>
        <dbReference type="ARBA" id="ARBA00022501"/>
    </source>
</evidence>
<dbReference type="OrthoDB" id="823504at2759"/>
<keyword evidence="21" id="KW-0560">Oxidoreductase</keyword>
<keyword evidence="20" id="KW-0223">Dioxygenase</keyword>
<keyword evidence="24" id="KW-0472">Membrane</keyword>
<evidence type="ECO:0000256" key="34">
    <source>
        <dbReference type="ARBA" id="ARBA00036409"/>
    </source>
</evidence>
<proteinExistence type="inferred from homology"/>
<evidence type="ECO:0000256" key="35">
    <source>
        <dbReference type="PIRSR" id="PIRSR619791-1"/>
    </source>
</evidence>
<evidence type="ECO:0000256" key="6">
    <source>
        <dbReference type="ARBA" id="ARBA00011738"/>
    </source>
</evidence>
<keyword evidence="12" id="KW-0575">Peroxidase</keyword>
<dbReference type="PROSITE" id="PS50026">
    <property type="entry name" value="EGF_3"/>
    <property type="match status" value="1"/>
</dbReference>
<comment type="caution">
    <text evidence="39">The sequence shown here is derived from an EMBL/GenBank/DDBJ whole genome shotgun (WGS) entry which is preliminary data.</text>
</comment>
<dbReference type="GO" id="GO:0006979">
    <property type="term" value="P:response to oxidative stress"/>
    <property type="evidence" value="ECO:0007669"/>
    <property type="project" value="InterPro"/>
</dbReference>
<keyword evidence="40" id="KW-1185">Reference proteome</keyword>
<feature type="non-terminal residue" evidence="39">
    <location>
        <position position="1"/>
    </location>
</feature>
<evidence type="ECO:0000256" key="11">
    <source>
        <dbReference type="ARBA" id="ARBA00022536"/>
    </source>
</evidence>
<dbReference type="InterPro" id="IPR050783">
    <property type="entry name" value="Oxylipin_biosynth_metab"/>
</dbReference>
<evidence type="ECO:0000256" key="30">
    <source>
        <dbReference type="ARBA" id="ARBA00033143"/>
    </source>
</evidence>
<keyword evidence="19" id="KW-0492">Microsome</keyword>
<dbReference type="FunFam" id="2.10.25.10:FF:000235">
    <property type="entry name" value="Prostaglandin G/H synthase 2"/>
    <property type="match status" value="1"/>
</dbReference>
<comment type="catalytic activity">
    <reaction evidence="32">
        <text>(9Z,12Z)-octadecadienoate + AH2 + O2 = (9R)-hydroxy-(10E,12Z)-octadecadienoate + A + H2O</text>
        <dbReference type="Rhea" id="RHEA:75447"/>
        <dbReference type="ChEBI" id="CHEBI:13193"/>
        <dbReference type="ChEBI" id="CHEBI:15377"/>
        <dbReference type="ChEBI" id="CHEBI:15379"/>
        <dbReference type="ChEBI" id="CHEBI:17499"/>
        <dbReference type="ChEBI" id="CHEBI:30245"/>
        <dbReference type="ChEBI" id="CHEBI:77895"/>
    </reaction>
    <physiologicalReaction direction="left-to-right" evidence="32">
        <dbReference type="Rhea" id="RHEA:75448"/>
    </physiologicalReaction>
</comment>
<evidence type="ECO:0000256" key="5">
    <source>
        <dbReference type="ARBA" id="ARBA00008928"/>
    </source>
</evidence>
<dbReference type="Gene3D" id="1.10.640.10">
    <property type="entry name" value="Haem peroxidase domain superfamily, animal type"/>
    <property type="match status" value="2"/>
</dbReference>
<dbReference type="CDD" id="cd09816">
    <property type="entry name" value="prostaglandin_endoperoxide_synthase"/>
    <property type="match status" value="1"/>
</dbReference>
<keyword evidence="11 37" id="KW-0245">EGF-like domain</keyword>
<evidence type="ECO:0000256" key="31">
    <source>
        <dbReference type="ARBA" id="ARBA00035976"/>
    </source>
</evidence>
<accession>A0A2P4TF17</accession>
<keyword evidence="16" id="KW-0732">Signal</keyword>
<evidence type="ECO:0000256" key="37">
    <source>
        <dbReference type="PROSITE-ProRule" id="PRU00076"/>
    </source>
</evidence>
<evidence type="ECO:0000259" key="38">
    <source>
        <dbReference type="PROSITE" id="PS50026"/>
    </source>
</evidence>
<evidence type="ECO:0000256" key="17">
    <source>
        <dbReference type="ARBA" id="ARBA00022824"/>
    </source>
</evidence>
<evidence type="ECO:0000256" key="22">
    <source>
        <dbReference type="ARBA" id="ARBA00023004"/>
    </source>
</evidence>
<evidence type="ECO:0000256" key="7">
    <source>
        <dbReference type="ARBA" id="ARBA00012440"/>
    </source>
</evidence>
<feature type="binding site" evidence="36">
    <location>
        <position position="96"/>
    </location>
    <ligand>
        <name>substrate</name>
    </ligand>
</feature>
<dbReference type="Gene3D" id="2.10.25.10">
    <property type="entry name" value="Laminin"/>
    <property type="match status" value="1"/>
</dbReference>
<evidence type="ECO:0000256" key="14">
    <source>
        <dbReference type="ARBA" id="ARBA00022617"/>
    </source>
</evidence>
<feature type="active site" description="Proton acceptor" evidence="35">
    <location>
        <position position="183"/>
    </location>
</feature>
<comment type="subunit">
    <text evidence="6">Homodimer.</text>
</comment>
<dbReference type="InterPro" id="IPR037120">
    <property type="entry name" value="Haem_peroxidase_sf_animal"/>
</dbReference>
<protein>
    <recommendedName>
        <fullName evidence="8">Prostaglandin G/H synthase 1</fullName>
        <ecNumber evidence="7">1.14.99.1</ecNumber>
    </recommendedName>
    <alternativeName>
        <fullName evidence="28">Cyclooxygenase-1</fullName>
    </alternativeName>
    <alternativeName>
        <fullName evidence="29">Prostaglandin H2 synthase 1</fullName>
    </alternativeName>
    <alternativeName>
        <fullName evidence="30">Prostaglandin-endoperoxide synthase 1</fullName>
    </alternativeName>
</protein>
<feature type="active site" description="For cyclooxygenase activity" evidence="35">
    <location>
        <position position="361"/>
    </location>
</feature>
<evidence type="ECO:0000256" key="23">
    <source>
        <dbReference type="ARBA" id="ARBA00023098"/>
    </source>
</evidence>
<keyword evidence="22 36" id="KW-0408">Iron</keyword>
<sequence length="665" mass="73357">LGHSSLCTRIQQCLSAASCCAGLGCVQGNTALLGSSKVPNTVAPQVDGDLSSLSPVNPCCYYPCQHQGVCVRVGLEGYECDCTRTGYFGANCTSLRANLIPSPPTFNSQYGYISWEAYANVSYYTRILPPVPAECPTPMGTKGKQQLPDAQLLAQRFLLRHKFEADPRGTNLMFAFFAQHFTHQFFKTSGKMGRGFTKALGHGVDLGHLYGDNLQRQHQLRLFQDGKLKFQVVNGEVYPPSVTEVPVHMVYPSAIPKEKQLAMGQEVFGLLPGLCMYATLWLREHNRVCDILKQEHPTWGDEQLFQTARLILIGETIKIVIEDYVQHLSGYFLNLKFDPELLFEQQFQYRNRIAVEFNQLYHWHGLMPDSFTIQGQEYSYEQFLYNTSMLTDYGVEALAESFSRQIAGRVRPRAAGASREAAVPHPSHRSACDCINISDSCEAAKLPHRPAALSTPAVTPNPATPIPGPRCQQGRYEVRAYSCGHAPPHPLLLQIGGGQNINANVLGVAVGVIEESRQLRLQPFNEYRKRFGLKPYTSFQELTGEEDKAAELEELYGDIDALEFYPGLLLEKPQPNGIFGESMVEIGAPFSLKGLLGNPICSPEYWKPSTFGGATGFEIVKTASLEKLVCLNVKKCPYVAFRVPDAAAAGETDSGRAGGASSTEL</sequence>
<feature type="domain" description="EGF-like" evidence="38">
    <location>
        <begin position="55"/>
        <end position="93"/>
    </location>
</feature>
<dbReference type="AlphaFoldDB" id="A0A2P4TF17"/>
<feature type="binding site" description="axial binding residue" evidence="36">
    <location>
        <position position="364"/>
    </location>
    <ligand>
        <name>heme b</name>
        <dbReference type="ChEBI" id="CHEBI:60344"/>
    </ligand>
    <ligandPart>
        <name>Fe</name>
        <dbReference type="ChEBI" id="CHEBI:18248"/>
    </ligandPart>
</feature>
<evidence type="ECO:0000256" key="1">
    <source>
        <dbReference type="ARBA" id="ARBA00001970"/>
    </source>
</evidence>
<dbReference type="SUPFAM" id="SSF57196">
    <property type="entry name" value="EGF/Laminin"/>
    <property type="match status" value="1"/>
</dbReference>
<dbReference type="SUPFAM" id="SSF48113">
    <property type="entry name" value="Heme-dependent peroxidases"/>
    <property type="match status" value="1"/>
</dbReference>
<dbReference type="GO" id="GO:0046872">
    <property type="term" value="F:metal ion binding"/>
    <property type="evidence" value="ECO:0007669"/>
    <property type="project" value="UniProtKB-KW"/>
</dbReference>
<dbReference type="UniPathway" id="UPA00662"/>